<gene>
    <name evidence="1" type="ORF">A2527_08180</name>
</gene>
<organism evidence="1 2">
    <name type="scientific">Candidatus Lambdaproteobacteria bacterium RIFOXYD2_FULL_50_16</name>
    <dbReference type="NCBI Taxonomy" id="1817772"/>
    <lineage>
        <taxon>Bacteria</taxon>
        <taxon>Pseudomonadati</taxon>
        <taxon>Pseudomonadota</taxon>
        <taxon>Candidatus Lambdaproteobacteria</taxon>
    </lineage>
</organism>
<sequence length="102" mass="11287">MFKGIKIWWMVGGIFLLVGCNSDSNNPYVKRCQQTCETSPILIGLASKVAYKPIKLCKQRCVDTEGTCTDQKISSRDHQACVFFGINAGRKPGESGPLLKFN</sequence>
<comment type="caution">
    <text evidence="1">The sequence shown here is derived from an EMBL/GenBank/DDBJ whole genome shotgun (WGS) entry which is preliminary data.</text>
</comment>
<dbReference type="STRING" id="1817772.A2527_08180"/>
<dbReference type="EMBL" id="MFNE01000026">
    <property type="protein sequence ID" value="OGG95139.1"/>
    <property type="molecule type" value="Genomic_DNA"/>
</dbReference>
<accession>A0A1F6GAN5</accession>
<evidence type="ECO:0000313" key="2">
    <source>
        <dbReference type="Proteomes" id="UP000178449"/>
    </source>
</evidence>
<reference evidence="1 2" key="1">
    <citation type="journal article" date="2016" name="Nat. Commun.">
        <title>Thousands of microbial genomes shed light on interconnected biogeochemical processes in an aquifer system.</title>
        <authorList>
            <person name="Anantharaman K."/>
            <person name="Brown C.T."/>
            <person name="Hug L.A."/>
            <person name="Sharon I."/>
            <person name="Castelle C.J."/>
            <person name="Probst A.J."/>
            <person name="Thomas B.C."/>
            <person name="Singh A."/>
            <person name="Wilkins M.J."/>
            <person name="Karaoz U."/>
            <person name="Brodie E.L."/>
            <person name="Williams K.H."/>
            <person name="Hubbard S.S."/>
            <person name="Banfield J.F."/>
        </authorList>
    </citation>
    <scope>NUCLEOTIDE SEQUENCE [LARGE SCALE GENOMIC DNA]</scope>
</reference>
<dbReference type="AlphaFoldDB" id="A0A1F6GAN5"/>
<name>A0A1F6GAN5_9PROT</name>
<protein>
    <submittedName>
        <fullName evidence="1">Uncharacterized protein</fullName>
    </submittedName>
</protein>
<evidence type="ECO:0000313" key="1">
    <source>
        <dbReference type="EMBL" id="OGG95139.1"/>
    </source>
</evidence>
<dbReference type="Proteomes" id="UP000178449">
    <property type="component" value="Unassembled WGS sequence"/>
</dbReference>
<dbReference type="PROSITE" id="PS51257">
    <property type="entry name" value="PROKAR_LIPOPROTEIN"/>
    <property type="match status" value="1"/>
</dbReference>
<proteinExistence type="predicted"/>